<comment type="caution">
    <text evidence="1">The sequence shown here is derived from an EMBL/GenBank/DDBJ whole genome shotgun (WGS) entry which is preliminary data.</text>
</comment>
<evidence type="ECO:0000313" key="2">
    <source>
        <dbReference type="Proteomes" id="UP000816034"/>
    </source>
</evidence>
<keyword evidence="2" id="KW-1185">Reference proteome</keyword>
<dbReference type="Proteomes" id="UP000816034">
    <property type="component" value="Unassembled WGS sequence"/>
</dbReference>
<organism evidence="1 2">
    <name type="scientific">Naegleria lovaniensis</name>
    <name type="common">Amoeba</name>
    <dbReference type="NCBI Taxonomy" id="51637"/>
    <lineage>
        <taxon>Eukaryota</taxon>
        <taxon>Discoba</taxon>
        <taxon>Heterolobosea</taxon>
        <taxon>Tetramitia</taxon>
        <taxon>Eutetramitia</taxon>
        <taxon>Vahlkampfiidae</taxon>
        <taxon>Naegleria</taxon>
    </lineage>
</organism>
<dbReference type="GeneID" id="68098500"/>
<sequence length="181" mass="21859">MMAVQQPRYQQQQQQHRRRSLRIPLIQSRAKKWDRCMQRRFEKAKCLYPKKFPVHLYPNCDWEKRTRNKLPDLVAELIREKSPQCSTSEKMSKLAHNNNGLQPRLEPCQAPTKSLYSNDRPPIHDYDPGYEVDNEYEEELVCCYEQDESKHDCHSYHFSNQLNVLNHPYVIERFKVRVFYS</sequence>
<gene>
    <name evidence="1" type="ORF">C9374_006045</name>
</gene>
<evidence type="ECO:0000313" key="1">
    <source>
        <dbReference type="EMBL" id="KAG2381661.1"/>
    </source>
</evidence>
<dbReference type="RefSeq" id="XP_044547341.1">
    <property type="nucleotide sequence ID" value="XM_044695863.1"/>
</dbReference>
<reference evidence="1 2" key="1">
    <citation type="journal article" date="2018" name="BMC Genomics">
        <title>The genome of Naegleria lovaniensis, the basis for a comparative approach to unravel pathogenicity factors of the human pathogenic amoeba N. fowleri.</title>
        <authorList>
            <person name="Liechti N."/>
            <person name="Schurch N."/>
            <person name="Bruggmann R."/>
            <person name="Wittwer M."/>
        </authorList>
    </citation>
    <scope>NUCLEOTIDE SEQUENCE [LARGE SCALE GENOMIC DNA]</scope>
    <source>
        <strain evidence="1 2">ATCC 30569</strain>
    </source>
</reference>
<dbReference type="EMBL" id="PYSW02000026">
    <property type="protein sequence ID" value="KAG2381661.1"/>
    <property type="molecule type" value="Genomic_DNA"/>
</dbReference>
<proteinExistence type="predicted"/>
<protein>
    <submittedName>
        <fullName evidence="1">Uncharacterized protein</fullName>
    </submittedName>
</protein>
<name>A0AA88GIM0_NAELO</name>
<dbReference type="AlphaFoldDB" id="A0AA88GIM0"/>
<accession>A0AA88GIM0</accession>